<dbReference type="PhylomeDB" id="R7QSH7"/>
<evidence type="ECO:0000313" key="2">
    <source>
        <dbReference type="Proteomes" id="UP000012073"/>
    </source>
</evidence>
<gene>
    <name evidence="1" type="ORF">CHC_T00007407001</name>
</gene>
<keyword evidence="2" id="KW-1185">Reference proteome</keyword>
<dbReference type="Proteomes" id="UP000012073">
    <property type="component" value="Unassembled WGS sequence"/>
</dbReference>
<dbReference type="Gramene" id="CDF40698">
    <property type="protein sequence ID" value="CDF40698"/>
    <property type="gene ID" value="CHC_T00007407001"/>
</dbReference>
<dbReference type="AlphaFoldDB" id="R7QSH7"/>
<accession>R7QSH7</accession>
<protein>
    <submittedName>
        <fullName evidence="1">Uncharacterized protein</fullName>
    </submittedName>
</protein>
<organism evidence="1 2">
    <name type="scientific">Chondrus crispus</name>
    <name type="common">Carrageen Irish moss</name>
    <name type="synonym">Polymorpha crispa</name>
    <dbReference type="NCBI Taxonomy" id="2769"/>
    <lineage>
        <taxon>Eukaryota</taxon>
        <taxon>Rhodophyta</taxon>
        <taxon>Florideophyceae</taxon>
        <taxon>Rhodymeniophycidae</taxon>
        <taxon>Gigartinales</taxon>
        <taxon>Gigartinaceae</taxon>
        <taxon>Chondrus</taxon>
    </lineage>
</organism>
<sequence length="56" mass="6505">MRSLFNLFFSTCASSTRWKKDTLDTAVDFCVVEGWSLVRSARLLQPFLKCPKRSLF</sequence>
<dbReference type="EMBL" id="HG002228">
    <property type="protein sequence ID" value="CDF40698.1"/>
    <property type="molecule type" value="Genomic_DNA"/>
</dbReference>
<reference evidence="2" key="1">
    <citation type="journal article" date="2013" name="Proc. Natl. Acad. Sci. U.S.A.">
        <title>Genome structure and metabolic features in the red seaweed Chondrus crispus shed light on evolution of the Archaeplastida.</title>
        <authorList>
            <person name="Collen J."/>
            <person name="Porcel B."/>
            <person name="Carre W."/>
            <person name="Ball S.G."/>
            <person name="Chaparro C."/>
            <person name="Tonon T."/>
            <person name="Barbeyron T."/>
            <person name="Michel G."/>
            <person name="Noel B."/>
            <person name="Valentin K."/>
            <person name="Elias M."/>
            <person name="Artiguenave F."/>
            <person name="Arun A."/>
            <person name="Aury J.M."/>
            <person name="Barbosa-Neto J.F."/>
            <person name="Bothwell J.H."/>
            <person name="Bouget F.Y."/>
            <person name="Brillet L."/>
            <person name="Cabello-Hurtado F."/>
            <person name="Capella-Gutierrez S."/>
            <person name="Charrier B."/>
            <person name="Cladiere L."/>
            <person name="Cock J.M."/>
            <person name="Coelho S.M."/>
            <person name="Colleoni C."/>
            <person name="Czjzek M."/>
            <person name="Da Silva C."/>
            <person name="Delage L."/>
            <person name="Denoeud F."/>
            <person name="Deschamps P."/>
            <person name="Dittami S.M."/>
            <person name="Gabaldon T."/>
            <person name="Gachon C.M."/>
            <person name="Groisillier A."/>
            <person name="Herve C."/>
            <person name="Jabbari K."/>
            <person name="Katinka M."/>
            <person name="Kloareg B."/>
            <person name="Kowalczyk N."/>
            <person name="Labadie K."/>
            <person name="Leblanc C."/>
            <person name="Lopez P.J."/>
            <person name="McLachlan D.H."/>
            <person name="Meslet-Cladiere L."/>
            <person name="Moustafa A."/>
            <person name="Nehr Z."/>
            <person name="Nyvall Collen P."/>
            <person name="Panaud O."/>
            <person name="Partensky F."/>
            <person name="Poulain J."/>
            <person name="Rensing S.A."/>
            <person name="Rousvoal S."/>
            <person name="Samson G."/>
            <person name="Symeonidi A."/>
            <person name="Weissenbach J."/>
            <person name="Zambounis A."/>
            <person name="Wincker P."/>
            <person name="Boyen C."/>
        </authorList>
    </citation>
    <scope>NUCLEOTIDE SEQUENCE [LARGE SCALE GENOMIC DNA]</scope>
    <source>
        <strain evidence="2">cv. Stackhouse</strain>
    </source>
</reference>
<evidence type="ECO:0000313" key="1">
    <source>
        <dbReference type="EMBL" id="CDF40698.1"/>
    </source>
</evidence>
<proteinExistence type="predicted"/>
<dbReference type="GeneID" id="17318701"/>
<dbReference type="RefSeq" id="XP_005710992.1">
    <property type="nucleotide sequence ID" value="XM_005710935.1"/>
</dbReference>
<name>R7QSH7_CHOCR</name>
<dbReference type="KEGG" id="ccp:CHC_T00007407001"/>